<dbReference type="PANTHER" id="PTHR33360:SF2">
    <property type="entry name" value="TRANSPOSASE FOR INSERTION SEQUENCE ELEMENT IS200"/>
    <property type="match status" value="1"/>
</dbReference>
<dbReference type="EMBL" id="JACNJN010000033">
    <property type="protein sequence ID" value="MBC8333949.1"/>
    <property type="molecule type" value="Genomic_DNA"/>
</dbReference>
<dbReference type="NCBIfam" id="NF033573">
    <property type="entry name" value="transpos_IS200"/>
    <property type="match status" value="1"/>
</dbReference>
<dbReference type="SUPFAM" id="SSF143422">
    <property type="entry name" value="Transposase IS200-like"/>
    <property type="match status" value="1"/>
</dbReference>
<evidence type="ECO:0000259" key="1">
    <source>
        <dbReference type="SMART" id="SM01321"/>
    </source>
</evidence>
<dbReference type="SMART" id="SM01321">
    <property type="entry name" value="Y1_Tnp"/>
    <property type="match status" value="1"/>
</dbReference>
<accession>A0A8J6NGC4</accession>
<dbReference type="GO" id="GO:0006313">
    <property type="term" value="P:DNA transposition"/>
    <property type="evidence" value="ECO:0007669"/>
    <property type="project" value="InterPro"/>
</dbReference>
<sequence>MPLWRLFYHIVWGTKNREEFISPAWESDLYGYLWGKATALECIPHAIGGMPDHIHVVISILPKLSVAKTIGHLKGASSHHINQNYMNGPFAWQAEYGVFSFSEKALPKIVAYVNNQKKHHAENTLNIKMEEIN</sequence>
<evidence type="ECO:0000313" key="3">
    <source>
        <dbReference type="Proteomes" id="UP000614469"/>
    </source>
</evidence>
<name>A0A8J6NGC4_9CHLR</name>
<reference evidence="2 3" key="1">
    <citation type="submission" date="2020-08" db="EMBL/GenBank/DDBJ databases">
        <title>Bridging the membrane lipid divide: bacteria of the FCB group superphylum have the potential to synthesize archaeal ether lipids.</title>
        <authorList>
            <person name="Villanueva L."/>
            <person name="Von Meijenfeldt F.A.B."/>
            <person name="Westbye A.B."/>
            <person name="Yadav S."/>
            <person name="Hopmans E.C."/>
            <person name="Dutilh B.E."/>
            <person name="Sinninghe Damste J.S."/>
        </authorList>
    </citation>
    <scope>NUCLEOTIDE SEQUENCE [LARGE SCALE GENOMIC DNA]</scope>
    <source>
        <strain evidence="2">NIOZ-UU36</strain>
    </source>
</reference>
<evidence type="ECO:0000313" key="2">
    <source>
        <dbReference type="EMBL" id="MBC8333949.1"/>
    </source>
</evidence>
<protein>
    <submittedName>
        <fullName evidence="2">IS200/IS605 family transposase</fullName>
    </submittedName>
</protein>
<dbReference type="GO" id="GO:0003677">
    <property type="term" value="F:DNA binding"/>
    <property type="evidence" value="ECO:0007669"/>
    <property type="project" value="InterPro"/>
</dbReference>
<organism evidence="2 3">
    <name type="scientific">Candidatus Desulfolinea nitratireducens</name>
    <dbReference type="NCBI Taxonomy" id="2841698"/>
    <lineage>
        <taxon>Bacteria</taxon>
        <taxon>Bacillati</taxon>
        <taxon>Chloroflexota</taxon>
        <taxon>Anaerolineae</taxon>
        <taxon>Anaerolineales</taxon>
        <taxon>Anaerolineales incertae sedis</taxon>
        <taxon>Candidatus Desulfolinea</taxon>
    </lineage>
</organism>
<proteinExistence type="predicted"/>
<gene>
    <name evidence="2" type="primary">tnpA</name>
    <name evidence="2" type="ORF">H8E29_01680</name>
</gene>
<dbReference type="Pfam" id="PF01797">
    <property type="entry name" value="Y1_Tnp"/>
    <property type="match status" value="1"/>
</dbReference>
<dbReference type="Gene3D" id="3.30.70.1290">
    <property type="entry name" value="Transposase IS200-like"/>
    <property type="match status" value="1"/>
</dbReference>
<dbReference type="Proteomes" id="UP000614469">
    <property type="component" value="Unassembled WGS sequence"/>
</dbReference>
<dbReference type="InterPro" id="IPR036515">
    <property type="entry name" value="Transposase_17_sf"/>
</dbReference>
<dbReference type="GO" id="GO:0004803">
    <property type="term" value="F:transposase activity"/>
    <property type="evidence" value="ECO:0007669"/>
    <property type="project" value="InterPro"/>
</dbReference>
<dbReference type="AlphaFoldDB" id="A0A8J6NGC4"/>
<dbReference type="InterPro" id="IPR002686">
    <property type="entry name" value="Transposase_17"/>
</dbReference>
<feature type="domain" description="Transposase IS200-like" evidence="1">
    <location>
        <begin position="3"/>
        <end position="116"/>
    </location>
</feature>
<comment type="caution">
    <text evidence="2">The sequence shown here is derived from an EMBL/GenBank/DDBJ whole genome shotgun (WGS) entry which is preliminary data.</text>
</comment>
<dbReference type="PANTHER" id="PTHR33360">
    <property type="entry name" value="TRANSPOSASE FOR INSERTION SEQUENCE ELEMENT IS200"/>
    <property type="match status" value="1"/>
</dbReference>